<evidence type="ECO:0000256" key="1">
    <source>
        <dbReference type="SAM" id="MobiDB-lite"/>
    </source>
</evidence>
<dbReference type="InterPro" id="IPR011055">
    <property type="entry name" value="Dup_hybrid_motif"/>
</dbReference>
<sequence length="213" mass="21721">MNLVLLALTLAAAGPDPANWPLQPRPEVVRGFELPAKPWLPGHRGVDLTGSPGQPVRAATSGTVTYAGLLAGRGVVAVSHGARRTTYEPVVPAVTVGTPVTTSTVIGHLSGAGSHCSPATCLHWGLIEGKRYLNPLSLLPDRPVRLLPLSSTPATAGAQSIRTQAVHSTAPPPPQPVRSTASPPASSSNRTGAIVVASTAALALAGGLLLKRH</sequence>
<dbReference type="AlphaFoldDB" id="A0A4R0JEN5"/>
<dbReference type="RefSeq" id="WP_131517707.1">
    <property type="nucleotide sequence ID" value="NZ_SJKD01000009.1"/>
</dbReference>
<accession>A0A4R0JEN5</accession>
<proteinExistence type="predicted"/>
<evidence type="ECO:0000259" key="2">
    <source>
        <dbReference type="Pfam" id="PF01551"/>
    </source>
</evidence>
<protein>
    <submittedName>
        <fullName evidence="3">M23 family metallopeptidase</fullName>
    </submittedName>
</protein>
<feature type="domain" description="M23ase beta-sheet core" evidence="2">
    <location>
        <begin position="42"/>
        <end position="135"/>
    </location>
</feature>
<keyword evidence="4" id="KW-1185">Reference proteome</keyword>
<dbReference type="Proteomes" id="UP000293342">
    <property type="component" value="Unassembled WGS sequence"/>
</dbReference>
<dbReference type="Gene3D" id="2.70.70.10">
    <property type="entry name" value="Glucose Permease (Domain IIA)"/>
    <property type="match status" value="1"/>
</dbReference>
<dbReference type="CDD" id="cd12797">
    <property type="entry name" value="M23_peptidase"/>
    <property type="match status" value="1"/>
</dbReference>
<feature type="region of interest" description="Disordered" evidence="1">
    <location>
        <begin position="157"/>
        <end position="190"/>
    </location>
</feature>
<comment type="caution">
    <text evidence="3">The sequence shown here is derived from an EMBL/GenBank/DDBJ whole genome shotgun (WGS) entry which is preliminary data.</text>
</comment>
<dbReference type="EMBL" id="SJKD01000009">
    <property type="protein sequence ID" value="TCC44470.1"/>
    <property type="molecule type" value="Genomic_DNA"/>
</dbReference>
<feature type="compositionally biased region" description="Polar residues" evidence="1">
    <location>
        <begin position="157"/>
        <end position="167"/>
    </location>
</feature>
<reference evidence="3 4" key="1">
    <citation type="submission" date="2019-02" db="EMBL/GenBank/DDBJ databases">
        <title>Kribbella capetownensis sp. nov. and Kribbella speibonae sp. nov., isolated from soil.</title>
        <authorList>
            <person name="Curtis S.M."/>
            <person name="Norton I."/>
            <person name="Everest G.J."/>
            <person name="Meyers P.R."/>
        </authorList>
    </citation>
    <scope>NUCLEOTIDE SEQUENCE [LARGE SCALE GENOMIC DNA]</scope>
    <source>
        <strain evidence="3 4">YM53</strain>
    </source>
</reference>
<dbReference type="InterPro" id="IPR016047">
    <property type="entry name" value="M23ase_b-sheet_dom"/>
</dbReference>
<feature type="compositionally biased region" description="Polar residues" evidence="1">
    <location>
        <begin position="177"/>
        <end position="190"/>
    </location>
</feature>
<dbReference type="OrthoDB" id="5245088at2"/>
<evidence type="ECO:0000313" key="3">
    <source>
        <dbReference type="EMBL" id="TCC44470.1"/>
    </source>
</evidence>
<dbReference type="Pfam" id="PF01551">
    <property type="entry name" value="Peptidase_M23"/>
    <property type="match status" value="1"/>
</dbReference>
<dbReference type="SUPFAM" id="SSF51261">
    <property type="entry name" value="Duplicated hybrid motif"/>
    <property type="match status" value="1"/>
</dbReference>
<name>A0A4R0JEN5_9ACTN</name>
<organism evidence="3 4">
    <name type="scientific">Kribbella capetownensis</name>
    <dbReference type="NCBI Taxonomy" id="1572659"/>
    <lineage>
        <taxon>Bacteria</taxon>
        <taxon>Bacillati</taxon>
        <taxon>Actinomycetota</taxon>
        <taxon>Actinomycetes</taxon>
        <taxon>Propionibacteriales</taxon>
        <taxon>Kribbellaceae</taxon>
        <taxon>Kribbella</taxon>
    </lineage>
</organism>
<evidence type="ECO:0000313" key="4">
    <source>
        <dbReference type="Proteomes" id="UP000293342"/>
    </source>
</evidence>
<gene>
    <name evidence="3" type="ORF">E0H75_33385</name>
</gene>